<evidence type="ECO:0000313" key="1">
    <source>
        <dbReference type="EMBL" id="PZC78255.1"/>
    </source>
</evidence>
<accession>A0A2W1BX79</accession>
<evidence type="ECO:0000313" key="2">
    <source>
        <dbReference type="Proteomes" id="UP000249218"/>
    </source>
</evidence>
<dbReference type="Proteomes" id="UP000249218">
    <property type="component" value="Unassembled WGS sequence"/>
</dbReference>
<proteinExistence type="predicted"/>
<gene>
    <name evidence="1" type="primary">HaOG202327</name>
    <name evidence="1" type="ORF">B5X24_HaOG202327</name>
</gene>
<protein>
    <submittedName>
        <fullName evidence="1">Uncharacterized protein</fullName>
    </submittedName>
</protein>
<dbReference type="EMBL" id="KZ149907">
    <property type="protein sequence ID" value="PZC78255.1"/>
    <property type="molecule type" value="Genomic_DNA"/>
</dbReference>
<name>A0A2W1BX79_HELAM</name>
<keyword evidence="2" id="KW-1185">Reference proteome</keyword>
<organism evidence="1 2">
    <name type="scientific">Helicoverpa armigera</name>
    <name type="common">Cotton bollworm</name>
    <name type="synonym">Heliothis armigera</name>
    <dbReference type="NCBI Taxonomy" id="29058"/>
    <lineage>
        <taxon>Eukaryota</taxon>
        <taxon>Metazoa</taxon>
        <taxon>Ecdysozoa</taxon>
        <taxon>Arthropoda</taxon>
        <taxon>Hexapoda</taxon>
        <taxon>Insecta</taxon>
        <taxon>Pterygota</taxon>
        <taxon>Neoptera</taxon>
        <taxon>Endopterygota</taxon>
        <taxon>Lepidoptera</taxon>
        <taxon>Glossata</taxon>
        <taxon>Ditrysia</taxon>
        <taxon>Noctuoidea</taxon>
        <taxon>Noctuidae</taxon>
        <taxon>Heliothinae</taxon>
        <taxon>Helicoverpa</taxon>
    </lineage>
</organism>
<sequence>MYKNKMQRSYRTKPSNSFTDQNILQNQYQYPFFAIFCAPASYSFHPPVIEPAHQLRPSLRKWHYKSPDSLQSDEALNNWSAFMLRFF</sequence>
<reference evidence="1 2" key="1">
    <citation type="journal article" date="2017" name="BMC Biol.">
        <title>Genomic innovations, transcriptional plasticity and gene loss underlying the evolution and divergence of two highly polyphagous and invasive Helicoverpa pest species.</title>
        <authorList>
            <person name="Pearce S.L."/>
            <person name="Clarke D.F."/>
            <person name="East P.D."/>
            <person name="Elfekih S."/>
            <person name="Gordon K.H."/>
            <person name="Jermiin L.S."/>
            <person name="McGaughran A."/>
            <person name="Oakeshott J.G."/>
            <person name="Papanikolaou A."/>
            <person name="Perera O.P."/>
            <person name="Rane R.V."/>
            <person name="Richards S."/>
            <person name="Tay W.T."/>
            <person name="Walsh T.K."/>
            <person name="Anderson A."/>
            <person name="Anderson C.J."/>
            <person name="Asgari S."/>
            <person name="Board P.G."/>
            <person name="Bretschneider A."/>
            <person name="Campbell P.M."/>
            <person name="Chertemps T."/>
            <person name="Christeller J.T."/>
            <person name="Coppin C.W."/>
            <person name="Downes S.J."/>
            <person name="Duan G."/>
            <person name="Farnsworth C.A."/>
            <person name="Good R.T."/>
            <person name="Han L.B."/>
            <person name="Han Y.C."/>
            <person name="Hatje K."/>
            <person name="Horne I."/>
            <person name="Huang Y.P."/>
            <person name="Hughes D.S."/>
            <person name="Jacquin-Joly E."/>
            <person name="James W."/>
            <person name="Jhangiani S."/>
            <person name="Kollmar M."/>
            <person name="Kuwar S.S."/>
            <person name="Li S."/>
            <person name="Liu N.Y."/>
            <person name="Maibeche M.T."/>
            <person name="Miller J.R."/>
            <person name="Montagne N."/>
            <person name="Perry T."/>
            <person name="Qu J."/>
            <person name="Song S.V."/>
            <person name="Sutton G.G."/>
            <person name="Vogel H."/>
            <person name="Walenz B.P."/>
            <person name="Xu W."/>
            <person name="Zhang H.J."/>
            <person name="Zou Z."/>
            <person name="Batterham P."/>
            <person name="Edwards O.R."/>
            <person name="Feyereisen R."/>
            <person name="Gibbs R.A."/>
            <person name="Heckel D.G."/>
            <person name="McGrath A."/>
            <person name="Robin C."/>
            <person name="Scherer S.E."/>
            <person name="Worley K.C."/>
            <person name="Wu Y.D."/>
        </authorList>
    </citation>
    <scope>NUCLEOTIDE SEQUENCE [LARGE SCALE GENOMIC DNA]</scope>
    <source>
        <strain evidence="1">Harm_GR_Male_#8</strain>
        <tissue evidence="1">Whole organism</tissue>
    </source>
</reference>
<dbReference type="AlphaFoldDB" id="A0A2W1BX79"/>